<dbReference type="InterPro" id="IPR033121">
    <property type="entry name" value="PEPTIDASE_A1"/>
</dbReference>
<evidence type="ECO:0000256" key="2">
    <source>
        <dbReference type="ARBA" id="ARBA00022670"/>
    </source>
</evidence>
<dbReference type="GO" id="GO:0006508">
    <property type="term" value="P:proteolysis"/>
    <property type="evidence" value="ECO:0007669"/>
    <property type="project" value="UniProtKB-KW"/>
</dbReference>
<evidence type="ECO:0000259" key="7">
    <source>
        <dbReference type="PROSITE" id="PS51767"/>
    </source>
</evidence>
<feature type="disulfide bond" evidence="6">
    <location>
        <begin position="264"/>
        <end position="301"/>
    </location>
</feature>
<evidence type="ECO:0000256" key="4">
    <source>
        <dbReference type="ARBA" id="ARBA00022801"/>
    </source>
</evidence>
<dbReference type="PROSITE" id="PS51767">
    <property type="entry name" value="PEPTIDASE_A1"/>
    <property type="match status" value="1"/>
</dbReference>
<dbReference type="Gene3D" id="2.60.40.1960">
    <property type="match status" value="1"/>
</dbReference>
<dbReference type="GO" id="GO:0004190">
    <property type="term" value="F:aspartic-type endopeptidase activity"/>
    <property type="evidence" value="ECO:0007669"/>
    <property type="project" value="UniProtKB-KW"/>
</dbReference>
<keyword evidence="9" id="KW-1185">Reference proteome</keyword>
<dbReference type="Gene3D" id="2.40.70.10">
    <property type="entry name" value="Acid Proteases"/>
    <property type="match status" value="2"/>
</dbReference>
<feature type="active site" evidence="5">
    <location>
        <position position="41"/>
    </location>
</feature>
<dbReference type="SUPFAM" id="SSF50630">
    <property type="entry name" value="Acid proteases"/>
    <property type="match status" value="1"/>
</dbReference>
<reference evidence="8 9" key="1">
    <citation type="journal article" date="2021" name="Elife">
        <title>Chloroplast acquisition without the gene transfer in kleptoplastic sea slugs, Plakobranchus ocellatus.</title>
        <authorList>
            <person name="Maeda T."/>
            <person name="Takahashi S."/>
            <person name="Yoshida T."/>
            <person name="Shimamura S."/>
            <person name="Takaki Y."/>
            <person name="Nagai Y."/>
            <person name="Toyoda A."/>
            <person name="Suzuki Y."/>
            <person name="Arimoto A."/>
            <person name="Ishii H."/>
            <person name="Satoh N."/>
            <person name="Nishiyama T."/>
            <person name="Hasebe M."/>
            <person name="Maruyama T."/>
            <person name="Minagawa J."/>
            <person name="Obokata J."/>
            <person name="Shigenobu S."/>
        </authorList>
    </citation>
    <scope>NUCLEOTIDE SEQUENCE [LARGE SCALE GENOMIC DNA]</scope>
</reference>
<accession>A0AAV3YNR0</accession>
<dbReference type="InterPro" id="IPR001461">
    <property type="entry name" value="Aspartic_peptidase_A1"/>
</dbReference>
<dbReference type="Proteomes" id="UP000735302">
    <property type="component" value="Unassembled WGS sequence"/>
</dbReference>
<name>A0AAV3YNR0_9GAST</name>
<dbReference type="InterPro" id="IPR021109">
    <property type="entry name" value="Peptidase_aspartic_dom_sf"/>
</dbReference>
<evidence type="ECO:0000313" key="9">
    <source>
        <dbReference type="Proteomes" id="UP000735302"/>
    </source>
</evidence>
<keyword evidence="2 8" id="KW-0645">Protease</keyword>
<keyword evidence="4" id="KW-0378">Hydrolase</keyword>
<feature type="domain" description="Peptidase A1" evidence="7">
    <location>
        <begin position="23"/>
        <end position="342"/>
    </location>
</feature>
<evidence type="ECO:0000256" key="3">
    <source>
        <dbReference type="ARBA" id="ARBA00022750"/>
    </source>
</evidence>
<keyword evidence="3" id="KW-0064">Aspartyl protease</keyword>
<dbReference type="GO" id="GO:0005764">
    <property type="term" value="C:lysosome"/>
    <property type="evidence" value="ECO:0007669"/>
    <property type="project" value="TreeGrafter"/>
</dbReference>
<evidence type="ECO:0000313" key="8">
    <source>
        <dbReference type="EMBL" id="GFN84945.1"/>
    </source>
</evidence>
<evidence type="ECO:0000256" key="5">
    <source>
        <dbReference type="PIRSR" id="PIRSR601461-1"/>
    </source>
</evidence>
<dbReference type="Pfam" id="PF00026">
    <property type="entry name" value="Asp"/>
    <property type="match status" value="1"/>
</dbReference>
<feature type="active site" evidence="5">
    <location>
        <position position="226"/>
    </location>
</feature>
<dbReference type="PANTHER" id="PTHR47966">
    <property type="entry name" value="BETA-SITE APP-CLEAVING ENZYME, ISOFORM A-RELATED"/>
    <property type="match status" value="1"/>
</dbReference>
<evidence type="ECO:0000256" key="6">
    <source>
        <dbReference type="PIRSR" id="PIRSR601461-2"/>
    </source>
</evidence>
<comment type="caution">
    <text evidence="8">The sequence shown here is derived from an EMBL/GenBank/DDBJ whole genome shotgun (WGS) entry which is preliminary data.</text>
</comment>
<dbReference type="PANTHER" id="PTHR47966:SF51">
    <property type="entry name" value="BETA-SITE APP-CLEAVING ENZYME, ISOFORM A-RELATED"/>
    <property type="match status" value="1"/>
</dbReference>
<sequence length="350" mass="39380">MRKTACNSVAKSTGSYARNSKLYSCPISIGTPGQKFNVALDTSSSMTWVPSILAPLKYRRTHKYRRYKDLFSTTHTTNHKHFDVIDDSGRVTGYLSEDRLTIAGLTIKNQSFGEALLEPNLFRGTTNDGILGLGFSNLEEEPSVFDNMVSQRLVTAPVFSVYLNRYGSGGPDSVLTLGGTNTYYCEEEFTFTDLTAPHRWQFKIDRVQLSNGNGIFSESGCQAVIDSRSPFIAGPFEETRAINEQLGGILFQGQFGLYNYKFNCSEVFNLPDVEFIVNGKKLSLSSRYYVVKMKLYGEDICVSRILAMGWRENDGPDWVLGLNFMRAYYTQFDKGNRRIGFAKARSFPKT</sequence>
<evidence type="ECO:0000256" key="1">
    <source>
        <dbReference type="ARBA" id="ARBA00007447"/>
    </source>
</evidence>
<dbReference type="FunFam" id="2.40.70.10:FF:000115">
    <property type="entry name" value="Lysosomal aspartic protease"/>
    <property type="match status" value="1"/>
</dbReference>
<organism evidence="8 9">
    <name type="scientific">Plakobranchus ocellatus</name>
    <dbReference type="NCBI Taxonomy" id="259542"/>
    <lineage>
        <taxon>Eukaryota</taxon>
        <taxon>Metazoa</taxon>
        <taxon>Spiralia</taxon>
        <taxon>Lophotrochozoa</taxon>
        <taxon>Mollusca</taxon>
        <taxon>Gastropoda</taxon>
        <taxon>Heterobranchia</taxon>
        <taxon>Euthyneura</taxon>
        <taxon>Panpulmonata</taxon>
        <taxon>Sacoglossa</taxon>
        <taxon>Placobranchoidea</taxon>
        <taxon>Plakobranchidae</taxon>
        <taxon>Plakobranchus</taxon>
    </lineage>
</organism>
<gene>
    <name evidence="8" type="ORF">PoB_001145100</name>
</gene>
<proteinExistence type="inferred from homology"/>
<comment type="similarity">
    <text evidence="1">Belongs to the peptidase A1 family.</text>
</comment>
<dbReference type="PRINTS" id="PR00792">
    <property type="entry name" value="PEPSIN"/>
</dbReference>
<keyword evidence="6" id="KW-1015">Disulfide bond</keyword>
<protein>
    <submittedName>
        <fullName evidence="8">Cathepsin d-like aspartic protease</fullName>
    </submittedName>
</protein>
<dbReference type="AlphaFoldDB" id="A0AAV3YNR0"/>
<dbReference type="EMBL" id="BLXT01001350">
    <property type="protein sequence ID" value="GFN84945.1"/>
    <property type="molecule type" value="Genomic_DNA"/>
</dbReference>